<dbReference type="EMBL" id="CAXLJM020000052">
    <property type="protein sequence ID" value="CAL8116188.1"/>
    <property type="molecule type" value="Genomic_DNA"/>
</dbReference>
<name>A0ABP1R4Z1_9HEXA</name>
<evidence type="ECO:0000313" key="2">
    <source>
        <dbReference type="Proteomes" id="UP001642540"/>
    </source>
</evidence>
<evidence type="ECO:0000313" key="1">
    <source>
        <dbReference type="EMBL" id="CAL8116188.1"/>
    </source>
</evidence>
<proteinExistence type="predicted"/>
<accession>A0ABP1R4Z1</accession>
<organism evidence="1 2">
    <name type="scientific">Orchesella dallaii</name>
    <dbReference type="NCBI Taxonomy" id="48710"/>
    <lineage>
        <taxon>Eukaryota</taxon>
        <taxon>Metazoa</taxon>
        <taxon>Ecdysozoa</taxon>
        <taxon>Arthropoda</taxon>
        <taxon>Hexapoda</taxon>
        <taxon>Collembola</taxon>
        <taxon>Entomobryomorpha</taxon>
        <taxon>Entomobryoidea</taxon>
        <taxon>Orchesellidae</taxon>
        <taxon>Orchesellinae</taxon>
        <taxon>Orchesella</taxon>
    </lineage>
</organism>
<comment type="caution">
    <text evidence="1">The sequence shown here is derived from an EMBL/GenBank/DDBJ whole genome shotgun (WGS) entry which is preliminary data.</text>
</comment>
<sequence>MIGLDSIELEARIFGFLGNSSAGFRTKVPATFNLHILSKLRIGCSFKATSVAGLNATKAVEACRVINGTLYILKWDIILKLTGNSTNYVFKEFETIEKIRNEILIEEPEATVYIQVKIIELEFENSGINMGHIVRILKNPLFCHQEITHLKRVLAGIITIANAYNFPVIINSEIPERGCSHAEDTEWVSFLKKIPHFKNSKTENTSGSQYYFEKHRYSFPIAAQQYMTDVCMNWVDGDSEIPANYFHNNYLGAIFYPDDVHDQTALENVLATMLQFVFYRFHSLEIVCSSNFSSVYHAIKLVFELESNLIRNSSVFVSFFSSVNETLTNLTFFENFLDEFEVKGLSAIHGIHVELQEHSKTGNWHWYEDGIAPLDLSAYIKLQTIFENKFRQKNRAMKFGIVVNIKRYFELIQAIINPDAVHQEYVHQINRIDHIVFVDEFYVGYANQMHYLQRMFDDHLNYKRVIQKLIPDVEVYFRVEVSIELTADPKIMDDYRRILAHFERFSKSYNFRYFLVNAFDNQLGRKNGWWEIKNHSDLTEVQAYVEKETGN</sequence>
<dbReference type="SUPFAM" id="SSF52058">
    <property type="entry name" value="L domain-like"/>
    <property type="match status" value="1"/>
</dbReference>
<dbReference type="Proteomes" id="UP001642540">
    <property type="component" value="Unassembled WGS sequence"/>
</dbReference>
<gene>
    <name evidence="1" type="ORF">ODALV1_LOCUS17193</name>
</gene>
<protein>
    <submittedName>
        <fullName evidence="1">Uncharacterized protein</fullName>
    </submittedName>
</protein>
<keyword evidence="2" id="KW-1185">Reference proteome</keyword>
<reference evidence="1 2" key="1">
    <citation type="submission" date="2024-08" db="EMBL/GenBank/DDBJ databases">
        <authorList>
            <person name="Cucini C."/>
            <person name="Frati F."/>
        </authorList>
    </citation>
    <scope>NUCLEOTIDE SEQUENCE [LARGE SCALE GENOMIC DNA]</scope>
</reference>